<sequence>MNEHYPRVRIFASHGAPILREGITICFYMRRSHHEVARAVQQSMDAYLRTVGPHTLAWYTGQDDWQMLDAHSWDSLRHKFLEKPWPCLELKDDPAGVHGFGMEYYGKWFEDPRGLQEPDMVSALGFWLPTEFLEAQGPVAVRNLALELADPLPFCSGHAGLSFHAVHGYRETEEKLSQLCLRYPGMDVTLLRTLSWKLGARVKGPAWLTFLGQPALGEVRGIDGLRARLFSPSTTVQQLQEERAIVTLGPWPKAGDTEAGDHLPAYRELASVLEPALYRSSEPWSPYFPKDTWQRWERRFVD</sequence>
<name>A0ABT5D646_9BACT</name>
<dbReference type="InterPro" id="IPR021815">
    <property type="entry name" value="TsiV"/>
</dbReference>
<keyword evidence="2" id="KW-1185">Reference proteome</keyword>
<evidence type="ECO:0000313" key="1">
    <source>
        <dbReference type="EMBL" id="MDC0708575.1"/>
    </source>
</evidence>
<proteinExistence type="predicted"/>
<dbReference type="RefSeq" id="WP_272136531.1">
    <property type="nucleotide sequence ID" value="NZ_JAQNDM010000002.1"/>
</dbReference>
<evidence type="ECO:0000313" key="2">
    <source>
        <dbReference type="Proteomes" id="UP001221838"/>
    </source>
</evidence>
<comment type="caution">
    <text evidence="1">The sequence shown here is derived from an EMBL/GenBank/DDBJ whole genome shotgun (WGS) entry which is preliminary data.</text>
</comment>
<dbReference type="Proteomes" id="UP001221838">
    <property type="component" value="Unassembled WGS sequence"/>
</dbReference>
<accession>A0ABT5D646</accession>
<organism evidence="1 2">
    <name type="scientific">Stigmatella ashevillensis</name>
    <dbReference type="NCBI Taxonomy" id="2995309"/>
    <lineage>
        <taxon>Bacteria</taxon>
        <taxon>Pseudomonadati</taxon>
        <taxon>Myxococcota</taxon>
        <taxon>Myxococcia</taxon>
        <taxon>Myxococcales</taxon>
        <taxon>Cystobacterineae</taxon>
        <taxon>Archangiaceae</taxon>
        <taxon>Stigmatella</taxon>
    </lineage>
</organism>
<dbReference type="EMBL" id="JAQNDM010000002">
    <property type="protein sequence ID" value="MDC0708575.1"/>
    <property type="molecule type" value="Genomic_DNA"/>
</dbReference>
<dbReference type="Pfam" id="PF11876">
    <property type="entry name" value="TsiV"/>
    <property type="match status" value="1"/>
</dbReference>
<reference evidence="1 2" key="1">
    <citation type="submission" date="2022-11" db="EMBL/GenBank/DDBJ databases">
        <title>Minimal conservation of predation-associated metabolite biosynthetic gene clusters underscores biosynthetic potential of Myxococcota including descriptions for ten novel species: Archangium lansinium sp. nov., Myxococcus landrumus sp. nov., Nannocystis bai.</title>
        <authorList>
            <person name="Ahearne A."/>
            <person name="Stevens C."/>
            <person name="Dowd S."/>
        </authorList>
    </citation>
    <scope>NUCLEOTIDE SEQUENCE [LARGE SCALE GENOMIC DNA]</scope>
    <source>
        <strain evidence="1 2">NCWAL01</strain>
    </source>
</reference>
<protein>
    <submittedName>
        <fullName evidence="1">DUF3396 domain-containing protein</fullName>
    </submittedName>
</protein>
<gene>
    <name evidence="1" type="ORF">POL68_08845</name>
</gene>